<evidence type="ECO:0000313" key="3">
    <source>
        <dbReference type="Proteomes" id="UP000823775"/>
    </source>
</evidence>
<feature type="non-terminal residue" evidence="2">
    <location>
        <position position="1"/>
    </location>
</feature>
<comment type="caution">
    <text evidence="2">The sequence shown here is derived from an EMBL/GenBank/DDBJ whole genome shotgun (WGS) entry which is preliminary data.</text>
</comment>
<feature type="region of interest" description="Disordered" evidence="1">
    <location>
        <begin position="54"/>
        <end position="106"/>
    </location>
</feature>
<feature type="non-terminal residue" evidence="2">
    <location>
        <position position="119"/>
    </location>
</feature>
<evidence type="ECO:0000256" key="1">
    <source>
        <dbReference type="SAM" id="MobiDB-lite"/>
    </source>
</evidence>
<feature type="compositionally biased region" description="Low complexity" evidence="1">
    <location>
        <begin position="84"/>
        <end position="98"/>
    </location>
</feature>
<sequence>VIVTLPFTYVPSSLSPLQIPLNCRFPPFKTFISFVPHHSSLSALNSLMVKIPPKGSRCSSKRLKSSTPSPSHVEIFDSSSNECPKSASSLKKPSSSVPKKGKIDSSASFNLNDMQKFWS</sequence>
<proteinExistence type="predicted"/>
<gene>
    <name evidence="2" type="ORF">HAX54_015583</name>
</gene>
<organism evidence="2 3">
    <name type="scientific">Datura stramonium</name>
    <name type="common">Jimsonweed</name>
    <name type="synonym">Common thornapple</name>
    <dbReference type="NCBI Taxonomy" id="4076"/>
    <lineage>
        <taxon>Eukaryota</taxon>
        <taxon>Viridiplantae</taxon>
        <taxon>Streptophyta</taxon>
        <taxon>Embryophyta</taxon>
        <taxon>Tracheophyta</taxon>
        <taxon>Spermatophyta</taxon>
        <taxon>Magnoliopsida</taxon>
        <taxon>eudicotyledons</taxon>
        <taxon>Gunneridae</taxon>
        <taxon>Pentapetalae</taxon>
        <taxon>asterids</taxon>
        <taxon>lamiids</taxon>
        <taxon>Solanales</taxon>
        <taxon>Solanaceae</taxon>
        <taxon>Solanoideae</taxon>
        <taxon>Datureae</taxon>
        <taxon>Datura</taxon>
    </lineage>
</organism>
<name>A0ABS8RGQ7_DATST</name>
<reference evidence="2 3" key="1">
    <citation type="journal article" date="2021" name="BMC Genomics">
        <title>Datura genome reveals duplications of psychoactive alkaloid biosynthetic genes and high mutation rate following tissue culture.</title>
        <authorList>
            <person name="Rajewski A."/>
            <person name="Carter-House D."/>
            <person name="Stajich J."/>
            <person name="Litt A."/>
        </authorList>
    </citation>
    <scope>NUCLEOTIDE SEQUENCE [LARGE SCALE GENOMIC DNA]</scope>
    <source>
        <strain evidence="2">AR-01</strain>
    </source>
</reference>
<dbReference type="EMBL" id="JACEIK010000002">
    <property type="protein sequence ID" value="MCD7445859.1"/>
    <property type="molecule type" value="Genomic_DNA"/>
</dbReference>
<evidence type="ECO:0000313" key="2">
    <source>
        <dbReference type="EMBL" id="MCD7445859.1"/>
    </source>
</evidence>
<accession>A0ABS8RGQ7</accession>
<keyword evidence="3" id="KW-1185">Reference proteome</keyword>
<protein>
    <submittedName>
        <fullName evidence="2">Uncharacterized protein</fullName>
    </submittedName>
</protein>
<dbReference type="Proteomes" id="UP000823775">
    <property type="component" value="Unassembled WGS sequence"/>
</dbReference>